<evidence type="ECO:0000313" key="6">
    <source>
        <dbReference type="EMBL" id="MFC3612307.1"/>
    </source>
</evidence>
<gene>
    <name evidence="6" type="ORF">ACFORG_00920</name>
</gene>
<organism evidence="6 7">
    <name type="scientific">Lutimaribacter marinistellae</name>
    <dbReference type="NCBI Taxonomy" id="1820329"/>
    <lineage>
        <taxon>Bacteria</taxon>
        <taxon>Pseudomonadati</taxon>
        <taxon>Pseudomonadota</taxon>
        <taxon>Alphaproteobacteria</taxon>
        <taxon>Rhodobacterales</taxon>
        <taxon>Roseobacteraceae</taxon>
        <taxon>Lutimaribacter</taxon>
    </lineage>
</organism>
<keyword evidence="7" id="KW-1185">Reference proteome</keyword>
<dbReference type="Pfam" id="PF00890">
    <property type="entry name" value="FAD_binding_2"/>
    <property type="match status" value="1"/>
</dbReference>
<protein>
    <submittedName>
        <fullName evidence="6">FAD-dependent oxidoreductase</fullName>
    </submittedName>
</protein>
<dbReference type="SUPFAM" id="SSF51905">
    <property type="entry name" value="FAD/NAD(P)-binding domain"/>
    <property type="match status" value="1"/>
</dbReference>
<dbReference type="InterPro" id="IPR050315">
    <property type="entry name" value="FAD-oxidoreductase_2"/>
</dbReference>
<dbReference type="InterPro" id="IPR036188">
    <property type="entry name" value="FAD/NAD-bd_sf"/>
</dbReference>
<keyword evidence="4" id="KW-0560">Oxidoreductase</keyword>
<keyword evidence="2" id="KW-0285">Flavoprotein</keyword>
<dbReference type="PANTHER" id="PTHR43400:SF7">
    <property type="entry name" value="FAD-DEPENDENT OXIDOREDUCTASE 2 FAD BINDING DOMAIN-CONTAINING PROTEIN"/>
    <property type="match status" value="1"/>
</dbReference>
<dbReference type="InterPro" id="IPR027477">
    <property type="entry name" value="Succ_DH/fumarate_Rdtase_cat_sf"/>
</dbReference>
<dbReference type="Gene3D" id="3.50.50.60">
    <property type="entry name" value="FAD/NAD(P)-binding domain"/>
    <property type="match status" value="1"/>
</dbReference>
<dbReference type="RefSeq" id="WP_386733492.1">
    <property type="nucleotide sequence ID" value="NZ_JBHRXI010000001.1"/>
</dbReference>
<dbReference type="Proteomes" id="UP001595629">
    <property type="component" value="Unassembled WGS sequence"/>
</dbReference>
<evidence type="ECO:0000256" key="4">
    <source>
        <dbReference type="ARBA" id="ARBA00023002"/>
    </source>
</evidence>
<evidence type="ECO:0000259" key="5">
    <source>
        <dbReference type="Pfam" id="PF00890"/>
    </source>
</evidence>
<dbReference type="InterPro" id="IPR003953">
    <property type="entry name" value="FAD-dep_OxRdtase_2_FAD-bd"/>
</dbReference>
<reference evidence="7" key="1">
    <citation type="journal article" date="2019" name="Int. J. Syst. Evol. Microbiol.">
        <title>The Global Catalogue of Microorganisms (GCM) 10K type strain sequencing project: providing services to taxonomists for standard genome sequencing and annotation.</title>
        <authorList>
            <consortium name="The Broad Institute Genomics Platform"/>
            <consortium name="The Broad Institute Genome Sequencing Center for Infectious Disease"/>
            <person name="Wu L."/>
            <person name="Ma J."/>
        </authorList>
    </citation>
    <scope>NUCLEOTIDE SEQUENCE [LARGE SCALE GENOMIC DNA]</scope>
    <source>
        <strain evidence="7">KCTC 42911</strain>
    </source>
</reference>
<keyword evidence="3" id="KW-0274">FAD</keyword>
<dbReference type="SUPFAM" id="SSF56425">
    <property type="entry name" value="Succinate dehydrogenase/fumarate reductase flavoprotein, catalytic domain"/>
    <property type="match status" value="1"/>
</dbReference>
<name>A0ABV7T9S8_9RHOB</name>
<accession>A0ABV7T9S8</accession>
<evidence type="ECO:0000256" key="1">
    <source>
        <dbReference type="ARBA" id="ARBA00001974"/>
    </source>
</evidence>
<sequence>MAKVEPAPDSFDFSVETLIVGAGACGLVAALAAKEAGQEVLVIEADAVPQGSTALSAGLIPAAGTRFQAEAGIADDAERFADDIQAKAKNENDRALVAALASGSGPAVEWLADRYHLPFSVVHDFDYPGHSRRRMHGLPSRSGRELIDRLRSTAESEGIDIICERRVETLYRDNRRVLGVAMRRPDGGIETVGCAKLVLACNGFGGNREMVSRHMPDIADAVWFGHDGNRGEAMIWGEALGAATRHMGAYQGHGNVAQPHGILITWAVITEGGIQVNQSGHRFWDESQGYSEAARAVLAQPGGVAWSIFDARIAGIARQFEDFRQAEAQGAIQQADTPEALAAKLGLPAKALASELKDLPRTGTDSFGRNWTGQALSPPFCAVKVTGALFHTQGGLDTDTQGRVRDSAGQVFPNLLAAGGAACGVSGTGDSGYLSGNGLLAAIVLGRSAGMSPVQ</sequence>
<feature type="domain" description="FAD-dependent oxidoreductase 2 FAD-binding" evidence="5">
    <location>
        <begin position="17"/>
        <end position="427"/>
    </location>
</feature>
<proteinExistence type="predicted"/>
<evidence type="ECO:0000313" key="7">
    <source>
        <dbReference type="Proteomes" id="UP001595629"/>
    </source>
</evidence>
<dbReference type="Gene3D" id="3.90.700.10">
    <property type="entry name" value="Succinate dehydrogenase/fumarate reductase flavoprotein, catalytic domain"/>
    <property type="match status" value="1"/>
</dbReference>
<comment type="cofactor">
    <cofactor evidence="1">
        <name>FAD</name>
        <dbReference type="ChEBI" id="CHEBI:57692"/>
    </cofactor>
</comment>
<comment type="caution">
    <text evidence="6">The sequence shown here is derived from an EMBL/GenBank/DDBJ whole genome shotgun (WGS) entry which is preliminary data.</text>
</comment>
<dbReference type="EMBL" id="JBHRXI010000001">
    <property type="protein sequence ID" value="MFC3612307.1"/>
    <property type="molecule type" value="Genomic_DNA"/>
</dbReference>
<evidence type="ECO:0000256" key="2">
    <source>
        <dbReference type="ARBA" id="ARBA00022630"/>
    </source>
</evidence>
<evidence type="ECO:0000256" key="3">
    <source>
        <dbReference type="ARBA" id="ARBA00022827"/>
    </source>
</evidence>
<dbReference type="PANTHER" id="PTHR43400">
    <property type="entry name" value="FUMARATE REDUCTASE"/>
    <property type="match status" value="1"/>
</dbReference>